<name>A0AA88KMG0_NAELO</name>
<dbReference type="RefSeq" id="XP_044550926.1">
    <property type="nucleotide sequence ID" value="XM_044691334.1"/>
</dbReference>
<dbReference type="AlphaFoldDB" id="A0AA88KMG0"/>
<dbReference type="GeneID" id="68094425"/>
<organism evidence="2 3">
    <name type="scientific">Naegleria lovaniensis</name>
    <name type="common">Amoeba</name>
    <dbReference type="NCBI Taxonomy" id="51637"/>
    <lineage>
        <taxon>Eukaryota</taxon>
        <taxon>Discoba</taxon>
        <taxon>Heterolobosea</taxon>
        <taxon>Tetramitia</taxon>
        <taxon>Eutetramitia</taxon>
        <taxon>Vahlkampfiidae</taxon>
        <taxon>Naegleria</taxon>
    </lineage>
</organism>
<feature type="region of interest" description="Disordered" evidence="1">
    <location>
        <begin position="1"/>
        <end position="20"/>
    </location>
</feature>
<sequence>MSSTNENDDSKASSSHFKKKDVVPPMISKIDLQNKELIRAMENLPSTHQFLSNLSSSSSDPSSSLIKMIPDLIQITVLFMNYYQNQTKGFGSHSLI</sequence>
<keyword evidence="3" id="KW-1185">Reference proteome</keyword>
<protein>
    <submittedName>
        <fullName evidence="2">Uncharacterized protein</fullName>
    </submittedName>
</protein>
<evidence type="ECO:0000313" key="3">
    <source>
        <dbReference type="Proteomes" id="UP000816034"/>
    </source>
</evidence>
<proteinExistence type="predicted"/>
<reference evidence="2 3" key="1">
    <citation type="journal article" date="2018" name="BMC Genomics">
        <title>The genome of Naegleria lovaniensis, the basis for a comparative approach to unravel pathogenicity factors of the human pathogenic amoeba N. fowleri.</title>
        <authorList>
            <person name="Liechti N."/>
            <person name="Schurch N."/>
            <person name="Bruggmann R."/>
            <person name="Wittwer M."/>
        </authorList>
    </citation>
    <scope>NUCLEOTIDE SEQUENCE [LARGE SCALE GENOMIC DNA]</scope>
    <source>
        <strain evidence="2 3">ATCC 30569</strain>
    </source>
</reference>
<evidence type="ECO:0000256" key="1">
    <source>
        <dbReference type="SAM" id="MobiDB-lite"/>
    </source>
</evidence>
<evidence type="ECO:0000313" key="2">
    <source>
        <dbReference type="EMBL" id="KAG2386934.1"/>
    </source>
</evidence>
<comment type="caution">
    <text evidence="2">The sequence shown here is derived from an EMBL/GenBank/DDBJ whole genome shotgun (WGS) entry which is preliminary data.</text>
</comment>
<accession>A0AA88KMG0</accession>
<dbReference type="EMBL" id="PYSW02000014">
    <property type="protein sequence ID" value="KAG2386934.1"/>
    <property type="molecule type" value="Genomic_DNA"/>
</dbReference>
<dbReference type="Proteomes" id="UP000816034">
    <property type="component" value="Unassembled WGS sequence"/>
</dbReference>
<gene>
    <name evidence="2" type="ORF">C9374_001969</name>
</gene>